<dbReference type="GO" id="GO:0034451">
    <property type="term" value="C:centriolar satellite"/>
    <property type="evidence" value="ECO:0007669"/>
    <property type="project" value="TreeGrafter"/>
</dbReference>
<dbReference type="Proteomes" id="UP000527355">
    <property type="component" value="Unassembled WGS sequence"/>
</dbReference>
<dbReference type="InterPro" id="IPR042481">
    <property type="entry name" value="CCDC57"/>
</dbReference>
<dbReference type="GO" id="GO:0007020">
    <property type="term" value="P:microtubule nucleation"/>
    <property type="evidence" value="ECO:0007669"/>
    <property type="project" value="TreeGrafter"/>
</dbReference>
<evidence type="ECO:0000313" key="3">
    <source>
        <dbReference type="EMBL" id="KAF6270667.1"/>
    </source>
</evidence>
<name>A0A7J7R3S7_MYOMY</name>
<feature type="compositionally biased region" description="Low complexity" evidence="2">
    <location>
        <begin position="926"/>
        <end position="937"/>
    </location>
</feature>
<proteinExistence type="predicted"/>
<dbReference type="PANTHER" id="PTHR46725:SF1">
    <property type="entry name" value="COILED-COIL DOMAIN-CONTAINING PROTEIN 57"/>
    <property type="match status" value="1"/>
</dbReference>
<dbReference type="GO" id="GO:0045931">
    <property type="term" value="P:positive regulation of mitotic cell cycle"/>
    <property type="evidence" value="ECO:0007669"/>
    <property type="project" value="TreeGrafter"/>
</dbReference>
<evidence type="ECO:0000313" key="4">
    <source>
        <dbReference type="Proteomes" id="UP000527355"/>
    </source>
</evidence>
<dbReference type="GO" id="GO:0060271">
    <property type="term" value="P:cilium assembly"/>
    <property type="evidence" value="ECO:0007669"/>
    <property type="project" value="TreeGrafter"/>
</dbReference>
<gene>
    <name evidence="3" type="ORF">mMyoMyo1_002262</name>
</gene>
<feature type="region of interest" description="Disordered" evidence="2">
    <location>
        <begin position="701"/>
        <end position="743"/>
    </location>
</feature>
<dbReference type="VEuPathDB" id="HostDB:GeneID_118653137"/>
<evidence type="ECO:0000256" key="2">
    <source>
        <dbReference type="SAM" id="MobiDB-lite"/>
    </source>
</evidence>
<keyword evidence="4" id="KW-1185">Reference proteome</keyword>
<dbReference type="GO" id="GO:0005814">
    <property type="term" value="C:centriole"/>
    <property type="evidence" value="ECO:0007669"/>
    <property type="project" value="TreeGrafter"/>
</dbReference>
<dbReference type="EMBL" id="JABWUV010000038">
    <property type="protein sequence ID" value="KAF6270667.1"/>
    <property type="molecule type" value="Genomic_DNA"/>
</dbReference>
<feature type="compositionally biased region" description="Basic residues" evidence="2">
    <location>
        <begin position="954"/>
        <end position="965"/>
    </location>
</feature>
<dbReference type="PANTHER" id="PTHR46725">
    <property type="entry name" value="COILED-COIL DOMAIN-CONTAINING PROTEIN 57"/>
    <property type="match status" value="1"/>
</dbReference>
<dbReference type="AlphaFoldDB" id="A0A7J7R3S7"/>
<feature type="region of interest" description="Disordered" evidence="2">
    <location>
        <begin position="772"/>
        <end position="982"/>
    </location>
</feature>
<organism evidence="3 4">
    <name type="scientific">Myotis myotis</name>
    <name type="common">Greater mouse-eared bat</name>
    <name type="synonym">Vespertilio myotis</name>
    <dbReference type="NCBI Taxonomy" id="51298"/>
    <lineage>
        <taxon>Eukaryota</taxon>
        <taxon>Metazoa</taxon>
        <taxon>Chordata</taxon>
        <taxon>Craniata</taxon>
        <taxon>Vertebrata</taxon>
        <taxon>Euteleostomi</taxon>
        <taxon>Mammalia</taxon>
        <taxon>Eutheria</taxon>
        <taxon>Laurasiatheria</taxon>
        <taxon>Chiroptera</taxon>
        <taxon>Yangochiroptera</taxon>
        <taxon>Vespertilionidae</taxon>
        <taxon>Myotis</taxon>
    </lineage>
</organism>
<feature type="coiled-coil region" evidence="1">
    <location>
        <begin position="228"/>
        <end position="408"/>
    </location>
</feature>
<protein>
    <submittedName>
        <fullName evidence="3">Coiled-coil domain containing 57</fullName>
    </submittedName>
</protein>
<comment type="caution">
    <text evidence="3">The sequence shown here is derived from an EMBL/GenBank/DDBJ whole genome shotgun (WGS) entry which is preliminary data.</text>
</comment>
<feature type="region of interest" description="Disordered" evidence="2">
    <location>
        <begin position="551"/>
        <end position="570"/>
    </location>
</feature>
<feature type="coiled-coil region" evidence="1">
    <location>
        <begin position="29"/>
        <end position="173"/>
    </location>
</feature>
<reference evidence="3 4" key="1">
    <citation type="journal article" date="2020" name="Nature">
        <title>Six reference-quality genomes reveal evolution of bat adaptations.</title>
        <authorList>
            <person name="Jebb D."/>
            <person name="Huang Z."/>
            <person name="Pippel M."/>
            <person name="Hughes G.M."/>
            <person name="Lavrichenko K."/>
            <person name="Devanna P."/>
            <person name="Winkler S."/>
            <person name="Jermiin L.S."/>
            <person name="Skirmuntt E.C."/>
            <person name="Katzourakis A."/>
            <person name="Burkitt-Gray L."/>
            <person name="Ray D.A."/>
            <person name="Sullivan K.A.M."/>
            <person name="Roscito J.G."/>
            <person name="Kirilenko B.M."/>
            <person name="Davalos L.M."/>
            <person name="Corthals A.P."/>
            <person name="Power M.L."/>
            <person name="Jones G."/>
            <person name="Ransome R.D."/>
            <person name="Dechmann D.K.N."/>
            <person name="Locatelli A.G."/>
            <person name="Puechmaille S.J."/>
            <person name="Fedrigo O."/>
            <person name="Jarvis E.D."/>
            <person name="Hiller M."/>
            <person name="Vernes S.C."/>
            <person name="Myers E.W."/>
            <person name="Teeling E.C."/>
        </authorList>
    </citation>
    <scope>NUCLEOTIDE SEQUENCE [LARGE SCALE GENOMIC DNA]</scope>
    <source>
        <strain evidence="3">MMyoMyo1</strain>
        <tissue evidence="3">Flight muscle</tissue>
    </source>
</reference>
<keyword evidence="1" id="KW-0175">Coiled coil</keyword>
<evidence type="ECO:0000256" key="1">
    <source>
        <dbReference type="SAM" id="Coils"/>
    </source>
</evidence>
<feature type="compositionally biased region" description="Low complexity" evidence="2">
    <location>
        <begin position="561"/>
        <end position="570"/>
    </location>
</feature>
<feature type="compositionally biased region" description="Polar residues" evidence="2">
    <location>
        <begin position="888"/>
        <end position="899"/>
    </location>
</feature>
<feature type="coiled-coil region" evidence="1">
    <location>
        <begin position="449"/>
        <end position="483"/>
    </location>
</feature>
<feature type="coiled-coil region" evidence="1">
    <location>
        <begin position="522"/>
        <end position="549"/>
    </location>
</feature>
<accession>A0A7J7R3S7</accession>
<feature type="compositionally biased region" description="Low complexity" evidence="2">
    <location>
        <begin position="872"/>
        <end position="881"/>
    </location>
</feature>
<feature type="region of interest" description="Disordered" evidence="2">
    <location>
        <begin position="497"/>
        <end position="522"/>
    </location>
</feature>
<dbReference type="OrthoDB" id="568502at2759"/>
<sequence>MLPPPSEQALSELLACKEEEWRALQAHRAQLQEAALQDAQRRLEEAEGRLRRLQEDFLYNLQLLEERDRELERYDAAFAQAQRLQEARQAEASELKIEAAKLRQALASEARQREDLQQQHQLKLQEHRLALERVHSDKNAEIDHQREQYEKLKWQLERKLQELDGELALQRQELLLEFESEVQKREHGFRLHADSMSSTVLTHELKVKLLNKELAVLREAGAQAAESLQGARAAKAELEERLQHAAWELRDLAAVKDARIKDLEDKIQSVQLTRNTEQETFRRKHEELDRVARERDAVLVSVKGAHAEQLRALEARVLELQAQCEALELQVRRAEWRQADALKEKDAAMDRLREEASALRASWDVQLAQLSKEMLSKDLQVQSLQEDTAQLRAQLARCQQDVGRYQRELSLAVEREQSLERDKVQLGLDWQRRCEGLERDHYQQHEGLVRGLASARAQVAAKLQEAEQRLRDQEVVLRALTLERDQALQALRDHGLSPEQEVQGLPRHHEEEASPRFPSGEIQRLQEQNTSLRSAVAQMRAEMEALSEQALPPAQPAGDTAASGSPANAAPDAAPDYVLALEAEIRNLKGKFKTLEEQLGDTLEPSKTPSSLVDVQPGVCTAADAPGGAVPTGGASLGLALRRLGDRTRLLSFLVARLREKVLREPLQGGALWQELPHEVDQVHLEVRELQKQVSELEKHLAEAPTAPAGTALERQDPAAGGPAGTEGPGTQPPQALSVQQLQRKLKEAARVALRLRREKEQLLELGNRLRAQLGQPAGKPCHPCPSPEARKRPGPGPPLGPLQPHVTAQDARSAREASSEFSGESQARGAPFRRHGARQGCAGATGRPGQKQHGLPPAACTRAHQKENRSPQPQAQGAGQDARHHTQGSSSPASSSLRDTWKVLELGSSPSGLTSQGDSAPELTAPPAADSPPRSAGTFAIKGMKIEAQAKAKATRPSRAHPAKPKGCQQHPKIRNYNFKD</sequence>
<feature type="compositionally biased region" description="Polar residues" evidence="2">
    <location>
        <begin position="909"/>
        <end position="919"/>
    </location>
</feature>
<dbReference type="GO" id="GO:0005876">
    <property type="term" value="C:spindle microtubule"/>
    <property type="evidence" value="ECO:0007669"/>
    <property type="project" value="TreeGrafter"/>
</dbReference>
<dbReference type="GO" id="GO:0007099">
    <property type="term" value="P:centriole replication"/>
    <property type="evidence" value="ECO:0007669"/>
    <property type="project" value="TreeGrafter"/>
</dbReference>